<dbReference type="GO" id="GO:0004035">
    <property type="term" value="F:alkaline phosphatase activity"/>
    <property type="evidence" value="ECO:0007669"/>
    <property type="project" value="TreeGrafter"/>
</dbReference>
<feature type="signal peptide" evidence="11">
    <location>
        <begin position="1"/>
        <end position="29"/>
    </location>
</feature>
<keyword evidence="3 8" id="KW-0479">Metal-binding</keyword>
<evidence type="ECO:0000256" key="7">
    <source>
        <dbReference type="PIRSR" id="PIRSR601952-1"/>
    </source>
</evidence>
<dbReference type="PRINTS" id="PR00113">
    <property type="entry name" value="ALKPHPHTASE"/>
</dbReference>
<evidence type="ECO:0000256" key="4">
    <source>
        <dbReference type="ARBA" id="ARBA00022801"/>
    </source>
</evidence>
<dbReference type="GO" id="GO:0046872">
    <property type="term" value="F:metal ion binding"/>
    <property type="evidence" value="ECO:0007669"/>
    <property type="project" value="UniProtKB-KW"/>
</dbReference>
<feature type="binding site" evidence="8">
    <location>
        <position position="345"/>
    </location>
    <ligand>
        <name>Zn(2+)</name>
        <dbReference type="ChEBI" id="CHEBI:29105"/>
        <label>2</label>
    </ligand>
</feature>
<feature type="binding site" evidence="8">
    <location>
        <position position="150"/>
    </location>
    <ligand>
        <name>Mg(2+)</name>
        <dbReference type="ChEBI" id="CHEBI:18420"/>
    </ligand>
</feature>
<accession>A0A543DWK4</accession>
<dbReference type="InterPro" id="IPR018299">
    <property type="entry name" value="Alkaline_phosphatase_AS"/>
</dbReference>
<reference evidence="12 13" key="1">
    <citation type="submission" date="2019-06" db="EMBL/GenBank/DDBJ databases">
        <title>Sequencing the genomes of 1000 actinobacteria strains.</title>
        <authorList>
            <person name="Klenk H.-P."/>
        </authorList>
    </citation>
    <scope>NUCLEOTIDE SEQUENCE [LARGE SCALE GENOMIC DNA]</scope>
    <source>
        <strain evidence="12 13">DSM 45301</strain>
    </source>
</reference>
<evidence type="ECO:0000313" key="12">
    <source>
        <dbReference type="EMBL" id="TQM13704.1"/>
    </source>
</evidence>
<comment type="cofactor">
    <cofactor evidence="8">
        <name>Zn(2+)</name>
        <dbReference type="ChEBI" id="CHEBI:29105"/>
    </cofactor>
    <text evidence="8">Binds 2 Zn(2+) ions.</text>
</comment>
<dbReference type="OrthoDB" id="9794455at2"/>
<feature type="binding site" evidence="8">
    <location>
        <position position="148"/>
    </location>
    <ligand>
        <name>Mg(2+)</name>
        <dbReference type="ChEBI" id="CHEBI:18420"/>
    </ligand>
</feature>
<dbReference type="SMART" id="SM00098">
    <property type="entry name" value="alkPPc"/>
    <property type="match status" value="1"/>
</dbReference>
<evidence type="ECO:0000256" key="10">
    <source>
        <dbReference type="SAM" id="MobiDB-lite"/>
    </source>
</evidence>
<feature type="region of interest" description="Disordered" evidence="10">
    <location>
        <begin position="183"/>
        <end position="221"/>
    </location>
</feature>
<dbReference type="RefSeq" id="WP_142047631.1">
    <property type="nucleotide sequence ID" value="NZ_VFPA01000001.1"/>
</dbReference>
<dbReference type="PROSITE" id="PS00123">
    <property type="entry name" value="ALKALINE_PHOSPHATASE"/>
    <property type="match status" value="1"/>
</dbReference>
<evidence type="ECO:0000256" key="9">
    <source>
        <dbReference type="RuleBase" id="RU003946"/>
    </source>
</evidence>
<feature type="binding site" evidence="8">
    <location>
        <position position="298"/>
    </location>
    <ligand>
        <name>Mg(2+)</name>
        <dbReference type="ChEBI" id="CHEBI:18420"/>
    </ligand>
</feature>
<evidence type="ECO:0000313" key="13">
    <source>
        <dbReference type="Proteomes" id="UP000315677"/>
    </source>
</evidence>
<feature type="active site" description="Phosphoserine intermediate" evidence="7">
    <location>
        <position position="97"/>
    </location>
</feature>
<dbReference type="PANTHER" id="PTHR11596:SF5">
    <property type="entry name" value="ALKALINE PHOSPHATASE"/>
    <property type="match status" value="1"/>
</dbReference>
<protein>
    <submittedName>
        <fullName evidence="12">Alkaline phosphatase</fullName>
    </submittedName>
</protein>
<feature type="binding site" evidence="8">
    <location>
        <position position="307"/>
    </location>
    <ligand>
        <name>Zn(2+)</name>
        <dbReference type="ChEBI" id="CHEBI:29105"/>
        <label>2</label>
    </ligand>
</feature>
<dbReference type="Proteomes" id="UP000315677">
    <property type="component" value="Unassembled WGS sequence"/>
</dbReference>
<dbReference type="SUPFAM" id="SSF53649">
    <property type="entry name" value="Alkaline phosphatase-like"/>
    <property type="match status" value="1"/>
</dbReference>
<feature type="binding site" evidence="8">
    <location>
        <position position="346"/>
    </location>
    <ligand>
        <name>Zn(2+)</name>
        <dbReference type="ChEBI" id="CHEBI:29105"/>
        <label>2</label>
    </ligand>
</feature>
<evidence type="ECO:0000256" key="8">
    <source>
        <dbReference type="PIRSR" id="PIRSR601952-2"/>
    </source>
</evidence>
<dbReference type="InterPro" id="IPR001952">
    <property type="entry name" value="Alkaline_phosphatase"/>
</dbReference>
<feature type="binding site" evidence="8">
    <location>
        <position position="303"/>
    </location>
    <ligand>
        <name>Zn(2+)</name>
        <dbReference type="ChEBI" id="CHEBI:29105"/>
        <label>2</label>
    </ligand>
</feature>
<dbReference type="EMBL" id="VFPA01000001">
    <property type="protein sequence ID" value="TQM13704.1"/>
    <property type="molecule type" value="Genomic_DNA"/>
</dbReference>
<dbReference type="Pfam" id="PF00245">
    <property type="entry name" value="Alk_phosphatase"/>
    <property type="match status" value="1"/>
</dbReference>
<keyword evidence="6 8" id="KW-0460">Magnesium</keyword>
<dbReference type="AlphaFoldDB" id="A0A543DWK4"/>
<dbReference type="Gene3D" id="3.40.720.10">
    <property type="entry name" value="Alkaline Phosphatase, subunit A"/>
    <property type="match status" value="1"/>
</dbReference>
<evidence type="ECO:0000256" key="1">
    <source>
        <dbReference type="ARBA" id="ARBA00005984"/>
    </source>
</evidence>
<comment type="caution">
    <text evidence="12">The sequence shown here is derived from an EMBL/GenBank/DDBJ whole genome shotgun (WGS) entry which is preliminary data.</text>
</comment>
<keyword evidence="2" id="KW-0597">Phosphoprotein</keyword>
<organism evidence="12 13">
    <name type="scientific">Pseudonocardia kunmingensis</name>
    <dbReference type="NCBI Taxonomy" id="630975"/>
    <lineage>
        <taxon>Bacteria</taxon>
        <taxon>Bacillati</taxon>
        <taxon>Actinomycetota</taxon>
        <taxon>Actinomycetes</taxon>
        <taxon>Pseudonocardiales</taxon>
        <taxon>Pseudonocardiaceae</taxon>
        <taxon>Pseudonocardia</taxon>
    </lineage>
</organism>
<evidence type="ECO:0000256" key="11">
    <source>
        <dbReference type="SAM" id="SignalP"/>
    </source>
</evidence>
<gene>
    <name evidence="12" type="ORF">FB558_0457</name>
</gene>
<evidence type="ECO:0000256" key="6">
    <source>
        <dbReference type="ARBA" id="ARBA00022842"/>
    </source>
</evidence>
<evidence type="ECO:0000256" key="3">
    <source>
        <dbReference type="ARBA" id="ARBA00022723"/>
    </source>
</evidence>
<evidence type="ECO:0000256" key="2">
    <source>
        <dbReference type="ARBA" id="ARBA00022553"/>
    </source>
</evidence>
<keyword evidence="11" id="KW-0732">Signal</keyword>
<comment type="cofactor">
    <cofactor evidence="8">
        <name>Mg(2+)</name>
        <dbReference type="ChEBI" id="CHEBI:18420"/>
    </cofactor>
    <text evidence="8">Binds 1 Mg(2+) ion.</text>
</comment>
<sequence length="425" mass="43846">MAPPSARTRATRALALAVAVVLPAACSTAPSGAPEAGAREEVARNVILLLGDGLGQPQREFLRMAVAGPNGELAMDRLDVTGSVDTSPAADDQVTDSAAAATAFATGVRTTNGAVGVDVDGEPLTTALELARDAGKATGLVTTSQVTDASPAAFAAHVGDRDLQSEIAEQYLEDARVDVVLGGGRDHWLPEGSQRGAEDDERDDEDGADEDGTDEDGRSRGDLIARATQLGYTHVSDAAGLAAADDERLLGLFADQEMFEKGGEGEGRYAPAVPLADMTQAALRALERREAGFFLLVEEEGIDEMAHHNNAAQVLEAGRALEGAVETALQFQAGHPDTLVVVAGDHETGGMEVTATAPGAPPAGEDGPFPAADSDRQLWVDWSTADHTDAPTPITAGGPGAEAFEGEIQNTQVFTGVMESMSLAN</sequence>
<keyword evidence="5 8" id="KW-0862">Zinc</keyword>
<feature type="binding site" evidence="8">
    <location>
        <position position="52"/>
    </location>
    <ligand>
        <name>Zn(2+)</name>
        <dbReference type="ChEBI" id="CHEBI:29105"/>
        <label>2</label>
    </ligand>
</feature>
<dbReference type="PANTHER" id="PTHR11596">
    <property type="entry name" value="ALKALINE PHOSPHATASE"/>
    <property type="match status" value="1"/>
</dbReference>
<proteinExistence type="inferred from homology"/>
<comment type="similarity">
    <text evidence="1 9">Belongs to the alkaline phosphatase family.</text>
</comment>
<feature type="compositionally biased region" description="Acidic residues" evidence="10">
    <location>
        <begin position="198"/>
        <end position="214"/>
    </location>
</feature>
<evidence type="ECO:0000256" key="5">
    <source>
        <dbReference type="ARBA" id="ARBA00022833"/>
    </source>
</evidence>
<feature type="chain" id="PRO_5039714872" evidence="11">
    <location>
        <begin position="30"/>
        <end position="425"/>
    </location>
</feature>
<feature type="binding site" evidence="8">
    <location>
        <position position="52"/>
    </location>
    <ligand>
        <name>Mg(2+)</name>
        <dbReference type="ChEBI" id="CHEBI:18420"/>
    </ligand>
</feature>
<dbReference type="CDD" id="cd16012">
    <property type="entry name" value="ALP"/>
    <property type="match status" value="1"/>
</dbReference>
<keyword evidence="13" id="KW-1185">Reference proteome</keyword>
<name>A0A543DWK4_9PSEU</name>
<dbReference type="InterPro" id="IPR017850">
    <property type="entry name" value="Alkaline_phosphatase_core_sf"/>
</dbReference>
<keyword evidence="4" id="KW-0378">Hydrolase</keyword>